<accession>A0A329R321</accession>
<sequence>MGILIGMTATLATIKVDKEVRDQLAKVARSRHTTMRALLADFAERATREQMWAEINAGYARLQQDPEQWADYMSELESWETATADADDQAAEEWPEYQQ</sequence>
<dbReference type="EMBL" id="QMIG01000003">
    <property type="protein sequence ID" value="RAW17398.1"/>
    <property type="molecule type" value="Genomic_DNA"/>
</dbReference>
<gene>
    <name evidence="1" type="ORF">DPM12_05075</name>
</gene>
<proteinExistence type="predicted"/>
<comment type="caution">
    <text evidence="1">The sequence shown here is derived from an EMBL/GenBank/DDBJ whole genome shotgun (WGS) entry which is preliminary data.</text>
</comment>
<evidence type="ECO:0000313" key="2">
    <source>
        <dbReference type="Proteomes" id="UP000250462"/>
    </source>
</evidence>
<dbReference type="Proteomes" id="UP000250462">
    <property type="component" value="Unassembled WGS sequence"/>
</dbReference>
<keyword evidence="2" id="KW-1185">Reference proteome</keyword>
<protein>
    <submittedName>
        <fullName evidence="1">Uncharacterized protein</fullName>
    </submittedName>
</protein>
<name>A0A329R321_9ACTN</name>
<dbReference type="AlphaFoldDB" id="A0A329R321"/>
<organism evidence="1 2">
    <name type="scientific">Phytoactinopolyspora halophila</name>
    <dbReference type="NCBI Taxonomy" id="1981511"/>
    <lineage>
        <taxon>Bacteria</taxon>
        <taxon>Bacillati</taxon>
        <taxon>Actinomycetota</taxon>
        <taxon>Actinomycetes</taxon>
        <taxon>Jiangellales</taxon>
        <taxon>Jiangellaceae</taxon>
        <taxon>Phytoactinopolyspora</taxon>
    </lineage>
</organism>
<reference evidence="1 2" key="1">
    <citation type="submission" date="2018-06" db="EMBL/GenBank/DDBJ databases">
        <title>Phytoactinopolyspora halophila sp. nov., a novel halophilic actinomycete isolated from a saline soil in China.</title>
        <authorList>
            <person name="Tang S.-K."/>
        </authorList>
    </citation>
    <scope>NUCLEOTIDE SEQUENCE [LARGE SCALE GENOMIC DNA]</scope>
    <source>
        <strain evidence="1 2">YIM 96934</strain>
    </source>
</reference>
<evidence type="ECO:0000313" key="1">
    <source>
        <dbReference type="EMBL" id="RAW17398.1"/>
    </source>
</evidence>